<feature type="region of interest" description="Disordered" evidence="1">
    <location>
        <begin position="94"/>
        <end position="117"/>
    </location>
</feature>
<keyword evidence="3" id="KW-1185">Reference proteome</keyword>
<accession>A0A1E4T7V1</accession>
<proteinExistence type="predicted"/>
<dbReference type="AlphaFoldDB" id="A0A1E4T7V1"/>
<dbReference type="GO" id="GO:0070336">
    <property type="term" value="F:flap-structured DNA binding"/>
    <property type="evidence" value="ECO:0007669"/>
    <property type="project" value="InterPro"/>
</dbReference>
<dbReference type="Pfam" id="PF11561">
    <property type="entry name" value="Saw1"/>
    <property type="match status" value="1"/>
</dbReference>
<dbReference type="InterPro" id="IPR021624">
    <property type="entry name" value="Saw1"/>
</dbReference>
<evidence type="ECO:0000313" key="2">
    <source>
        <dbReference type="EMBL" id="ODV87836.1"/>
    </source>
</evidence>
<reference evidence="3" key="1">
    <citation type="submission" date="2016-04" db="EMBL/GenBank/DDBJ databases">
        <title>Comparative genomics of biotechnologically important yeasts.</title>
        <authorList>
            <consortium name="DOE Joint Genome Institute"/>
            <person name="Riley R."/>
            <person name="Haridas S."/>
            <person name="Wolfe K.H."/>
            <person name="Lopes M.R."/>
            <person name="Hittinger C.T."/>
            <person name="Goker M."/>
            <person name="Salamov A."/>
            <person name="Wisecaver J."/>
            <person name="Long T.M."/>
            <person name="Aerts A.L."/>
            <person name="Barry K."/>
            <person name="Choi C."/>
            <person name="Clum A."/>
            <person name="Coughlan A.Y."/>
            <person name="Deshpande S."/>
            <person name="Douglass A.P."/>
            <person name="Hanson S.J."/>
            <person name="Klenk H.-P."/>
            <person name="Labutti K."/>
            <person name="Lapidus A."/>
            <person name="Lindquist E."/>
            <person name="Lipzen A."/>
            <person name="Meier-Kolthoff J.P."/>
            <person name="Ohm R.A."/>
            <person name="Otillar R.P."/>
            <person name="Pangilinan J."/>
            <person name="Peng Y."/>
            <person name="Rokas A."/>
            <person name="Rosa C.A."/>
            <person name="Scheuner C."/>
            <person name="Sibirny A.A."/>
            <person name="Slot J.C."/>
            <person name="Stielow J.B."/>
            <person name="Sun H."/>
            <person name="Kurtzman C.P."/>
            <person name="Blackwell M."/>
            <person name="Grigoriev I.V."/>
            <person name="Jeffries T.W."/>
        </authorList>
    </citation>
    <scope>NUCLEOTIDE SEQUENCE [LARGE SCALE GENOMIC DNA]</scope>
    <source>
        <strain evidence="3">NRRL YB-2248</strain>
    </source>
</reference>
<protein>
    <submittedName>
        <fullName evidence="2">Uncharacterized protein</fullName>
    </submittedName>
</protein>
<dbReference type="OrthoDB" id="3987248at2759"/>
<dbReference type="Proteomes" id="UP000094801">
    <property type="component" value="Unassembled WGS sequence"/>
</dbReference>
<evidence type="ECO:0000256" key="1">
    <source>
        <dbReference type="SAM" id="MobiDB-lite"/>
    </source>
</evidence>
<dbReference type="GO" id="GO:0000736">
    <property type="term" value="P:double-strand break repair via single-strand annealing, removal of nonhomologous ends"/>
    <property type="evidence" value="ECO:0007669"/>
    <property type="project" value="InterPro"/>
</dbReference>
<gene>
    <name evidence="2" type="ORF">CANARDRAFT_173734</name>
</gene>
<organism evidence="2 3">
    <name type="scientific">[Candida] arabinofermentans NRRL YB-2248</name>
    <dbReference type="NCBI Taxonomy" id="983967"/>
    <lineage>
        <taxon>Eukaryota</taxon>
        <taxon>Fungi</taxon>
        <taxon>Dikarya</taxon>
        <taxon>Ascomycota</taxon>
        <taxon>Saccharomycotina</taxon>
        <taxon>Pichiomycetes</taxon>
        <taxon>Pichiales</taxon>
        <taxon>Pichiaceae</taxon>
        <taxon>Ogataea</taxon>
        <taxon>Ogataea/Candida clade</taxon>
    </lineage>
</organism>
<evidence type="ECO:0000313" key="3">
    <source>
        <dbReference type="Proteomes" id="UP000094801"/>
    </source>
</evidence>
<dbReference type="EMBL" id="KV453847">
    <property type="protein sequence ID" value="ODV87836.1"/>
    <property type="molecule type" value="Genomic_DNA"/>
</dbReference>
<feature type="compositionally biased region" description="Acidic residues" evidence="1">
    <location>
        <begin position="106"/>
        <end position="115"/>
    </location>
</feature>
<name>A0A1E4T7V1_9ASCO</name>
<sequence length="249" mass="28300">MAPIVSFIKLTPNATIPIRTFINRRQINKNLKINTNINHDGNDKTKKKINLFKKVNKIILSNNDLRSLYDDLKSLLLPVLLEIPIDELISTNEKPKGNNKNVSNKEEEEESDSDFELGIGSGGGSGSGMLKIPLITNKWHCYLIINVDEIQVIRNIVNFNFNGIGIGIGIGSDDLIYGKNIIYNNPILIKDFIFDPNNNIKNKLIDDDDGLFVNEDEDQIDKKNLRVKYRNTQMIPVHLNIHIHSKNQE</sequence>